<keyword evidence="3 6" id="KW-1133">Transmembrane helix</keyword>
<evidence type="ECO:0000256" key="6">
    <source>
        <dbReference type="SAM" id="Phobius"/>
    </source>
</evidence>
<evidence type="ECO:0000256" key="2">
    <source>
        <dbReference type="ARBA" id="ARBA00022692"/>
    </source>
</evidence>
<name>A0A094ZVY0_SCHHA</name>
<sequence>MDELYLTTIDVGQSNKEYQIKTVNRIDNNQLNLVTMNEINQYHSMIFNPYIQSINKVTILNLQYPKIQIQKRLLNILQNLLLIFTFLQFCIIIYLINQYDIYLRLRSPLNDLPNYTATRIPWIPEQYKLKNQMNIIWWSICMIYMPLMIIFCKYYLEFNENELNKEKDKWIMKGDIRESQSEQSYKKIVCDCLYFIHYNYWRKVIHNWLYQLHSFYLLNLNESSNEISQISSLKTHHLLDDGENSFLIIDIIQNMFECCGIDKGYMDWISNHMKRPYLHTYQNLMRNVNDSHEANYPIEIITNTSVPFSCYKRIKYSLGRNNILLTNRNNISLVSGNELFHNKGCVEPILYFLTSKWMKLQMLCLLIIILTMIPQIIVMLANIQMEELWKELKTLVNTIINITKNGIVKFIEITKTGISRLKRFFLVHIFNIKNYEGYFEKLLESNETFHCKQLTRHELGAVNQEIKLIETTLQKSPSILDQNSNQEQQQQSQQIKRSTRPGQKRNYYQLINQQQEQQRQQQKHRQYSVKYASHEKSIIFTNLNRIPVNKLHKSYVHIRSNGKLDKVNSHLNERPIWKYTYKV</sequence>
<dbReference type="Pfam" id="PF00335">
    <property type="entry name" value="Tetraspanin"/>
    <property type="match status" value="1"/>
</dbReference>
<feature type="transmembrane region" description="Helical" evidence="6">
    <location>
        <begin position="363"/>
        <end position="383"/>
    </location>
</feature>
<dbReference type="Gene3D" id="1.10.1450.10">
    <property type="entry name" value="Tetraspanin"/>
    <property type="match status" value="1"/>
</dbReference>
<dbReference type="AlphaFoldDB" id="A0A094ZVY0"/>
<comment type="subcellular location">
    <subcellularLocation>
        <location evidence="1">Membrane</location>
        <topology evidence="1">Multi-pass membrane protein</topology>
    </subcellularLocation>
</comment>
<dbReference type="InterPro" id="IPR018499">
    <property type="entry name" value="Tetraspanin/Peripherin"/>
</dbReference>
<accession>A0A094ZVY0</accession>
<organism evidence="7">
    <name type="scientific">Schistosoma haematobium</name>
    <name type="common">Blood fluke</name>
    <dbReference type="NCBI Taxonomy" id="6185"/>
    <lineage>
        <taxon>Eukaryota</taxon>
        <taxon>Metazoa</taxon>
        <taxon>Spiralia</taxon>
        <taxon>Lophotrochozoa</taxon>
        <taxon>Platyhelminthes</taxon>
        <taxon>Trematoda</taxon>
        <taxon>Digenea</taxon>
        <taxon>Strigeidida</taxon>
        <taxon>Schistosomatoidea</taxon>
        <taxon>Schistosomatidae</taxon>
        <taxon>Schistosoma</taxon>
    </lineage>
</organism>
<evidence type="ECO:0000256" key="3">
    <source>
        <dbReference type="ARBA" id="ARBA00022989"/>
    </source>
</evidence>
<evidence type="ECO:0000256" key="1">
    <source>
        <dbReference type="ARBA" id="ARBA00004141"/>
    </source>
</evidence>
<dbReference type="SUPFAM" id="SSF48652">
    <property type="entry name" value="Tetraspanin"/>
    <property type="match status" value="1"/>
</dbReference>
<proteinExistence type="predicted"/>
<gene>
    <name evidence="7" type="ORF">MS3_05608</name>
</gene>
<protein>
    <submittedName>
        <fullName evidence="7">Uncharacterized protein</fullName>
    </submittedName>
</protein>
<keyword evidence="4 6" id="KW-0472">Membrane</keyword>
<evidence type="ECO:0000256" key="4">
    <source>
        <dbReference type="ARBA" id="ARBA00023136"/>
    </source>
</evidence>
<dbReference type="InterPro" id="IPR008952">
    <property type="entry name" value="Tetraspanin_EC2_sf"/>
</dbReference>
<evidence type="ECO:0000313" key="7">
    <source>
        <dbReference type="EMBL" id="KGB37279.1"/>
    </source>
</evidence>
<feature type="compositionally biased region" description="Low complexity" evidence="5">
    <location>
        <begin position="482"/>
        <end position="494"/>
    </location>
</feature>
<dbReference type="GO" id="GO:0016020">
    <property type="term" value="C:membrane"/>
    <property type="evidence" value="ECO:0007669"/>
    <property type="project" value="UniProtKB-SubCell"/>
</dbReference>
<feature type="region of interest" description="Disordered" evidence="5">
    <location>
        <begin position="481"/>
        <end position="502"/>
    </location>
</feature>
<keyword evidence="2 6" id="KW-0812">Transmembrane</keyword>
<dbReference type="EMBL" id="KL250864">
    <property type="protein sequence ID" value="KGB37279.1"/>
    <property type="molecule type" value="Genomic_DNA"/>
</dbReference>
<feature type="transmembrane region" description="Helical" evidence="6">
    <location>
        <begin position="135"/>
        <end position="156"/>
    </location>
</feature>
<evidence type="ECO:0000256" key="5">
    <source>
        <dbReference type="SAM" id="MobiDB-lite"/>
    </source>
</evidence>
<reference evidence="7" key="1">
    <citation type="journal article" date="2012" name="Nat. Genet.">
        <title>Whole-genome sequence of Schistosoma haematobium.</title>
        <authorList>
            <person name="Young N.D."/>
            <person name="Jex A.R."/>
            <person name="Li B."/>
            <person name="Liu S."/>
            <person name="Yang L."/>
            <person name="Xiong Z."/>
            <person name="Li Y."/>
            <person name="Cantacessi C."/>
            <person name="Hall R.S."/>
            <person name="Xu X."/>
            <person name="Chen F."/>
            <person name="Wu X."/>
            <person name="Zerlotini A."/>
            <person name="Oliveira G."/>
            <person name="Hofmann A."/>
            <person name="Zhang G."/>
            <person name="Fang X."/>
            <person name="Kang Y."/>
            <person name="Campbell B.E."/>
            <person name="Loukas A."/>
            <person name="Ranganathan S."/>
            <person name="Rollinson D."/>
            <person name="Rinaldi G."/>
            <person name="Brindley P.J."/>
            <person name="Yang H."/>
            <person name="Wang J."/>
            <person name="Wang J."/>
            <person name="Gasser R.B."/>
        </authorList>
    </citation>
    <scope>NUCLEOTIDE SEQUENCE [LARGE SCALE GENOMIC DNA]</scope>
</reference>
<feature type="transmembrane region" description="Helical" evidence="6">
    <location>
        <begin position="76"/>
        <end position="96"/>
    </location>
</feature>